<name>A0A5J4JJ19_9BACI</name>
<dbReference type="InterPro" id="IPR012452">
    <property type="entry name" value="DUF1657"/>
</dbReference>
<dbReference type="Proteomes" id="UP000391919">
    <property type="component" value="Unassembled WGS sequence"/>
</dbReference>
<reference evidence="1 2" key="1">
    <citation type="submission" date="2019-09" db="EMBL/GenBank/DDBJ databases">
        <title>Draft genome sequence of Bacillus sp. JC-7.</title>
        <authorList>
            <person name="Tanaka N."/>
            <person name="Shiwa Y."/>
            <person name="Fujita N."/>
            <person name="Tanasupawat S."/>
        </authorList>
    </citation>
    <scope>NUCLEOTIDE SEQUENCE [LARGE SCALE GENOMIC DNA]</scope>
    <source>
        <strain evidence="1 2">JC-7</strain>
    </source>
</reference>
<dbReference type="AlphaFoldDB" id="A0A5J4JJ19"/>
<comment type="caution">
    <text evidence="1">The sequence shown here is derived from an EMBL/GenBank/DDBJ whole genome shotgun (WGS) entry which is preliminary data.</text>
</comment>
<evidence type="ECO:0000313" key="2">
    <source>
        <dbReference type="Proteomes" id="UP000391919"/>
    </source>
</evidence>
<evidence type="ECO:0000313" key="1">
    <source>
        <dbReference type="EMBL" id="GER70540.1"/>
    </source>
</evidence>
<gene>
    <name evidence="1" type="ORF">BpJC7_18430</name>
</gene>
<accession>A0A5J4JJ19</accession>
<organism evidence="1 2">
    <name type="scientific">Weizmannia acidilactici</name>
    <dbReference type="NCBI Taxonomy" id="2607726"/>
    <lineage>
        <taxon>Bacteria</taxon>
        <taxon>Bacillati</taxon>
        <taxon>Bacillota</taxon>
        <taxon>Bacilli</taxon>
        <taxon>Bacillales</taxon>
        <taxon>Bacillaceae</taxon>
        <taxon>Heyndrickxia</taxon>
    </lineage>
</organism>
<protein>
    <submittedName>
        <fullName evidence="1">NADH dehydrogenase</fullName>
    </submittedName>
</protein>
<keyword evidence="2" id="KW-1185">Reference proteome</keyword>
<dbReference type="Pfam" id="PF07870">
    <property type="entry name" value="DUF1657"/>
    <property type="match status" value="1"/>
</dbReference>
<dbReference type="EMBL" id="BKZQ01000022">
    <property type="protein sequence ID" value="GER70540.1"/>
    <property type="molecule type" value="Genomic_DNA"/>
</dbReference>
<dbReference type="RefSeq" id="WP_151680236.1">
    <property type="nucleotide sequence ID" value="NZ_BKZP01000035.1"/>
</dbReference>
<sequence>MTVYSNVKQSLATVKGIETQLSTLALNAMDEKAQQAFHQAMLLVGEIKQDLQIRIHQMEREEPQYKPN</sequence>
<proteinExistence type="predicted"/>